<dbReference type="SMART" id="SM00501">
    <property type="entry name" value="BRIGHT"/>
    <property type="match status" value="1"/>
</dbReference>
<dbReference type="InterPro" id="IPR048615">
    <property type="entry name" value="KDM5_C-hel"/>
</dbReference>
<evidence type="ECO:0000259" key="15">
    <source>
        <dbReference type="PROSITE" id="PS51183"/>
    </source>
</evidence>
<dbReference type="InterPro" id="IPR019787">
    <property type="entry name" value="Znf_PHD-finger"/>
</dbReference>
<dbReference type="OrthoDB" id="1678912at2759"/>
<feature type="domain" description="JmjC" evidence="16">
    <location>
        <begin position="586"/>
        <end position="752"/>
    </location>
</feature>
<feature type="domain" description="ARID" evidence="14">
    <location>
        <begin position="323"/>
        <end position="419"/>
    </location>
</feature>
<evidence type="ECO:0000256" key="10">
    <source>
        <dbReference type="ARBA" id="ARBA00048734"/>
    </source>
</evidence>
<reference evidence="17 18" key="1">
    <citation type="submission" date="2018-06" db="EMBL/GenBank/DDBJ databases">
        <title>Comparative genomics reveals the genomic features of Rhizophagus irregularis, R. cerebriforme, R. diaphanum and Gigaspora rosea, and their symbiotic lifestyle signature.</title>
        <authorList>
            <person name="Morin E."/>
            <person name="San Clemente H."/>
            <person name="Chen E.C.H."/>
            <person name="De La Providencia I."/>
            <person name="Hainaut M."/>
            <person name="Kuo A."/>
            <person name="Kohler A."/>
            <person name="Murat C."/>
            <person name="Tang N."/>
            <person name="Roy S."/>
            <person name="Loubradou J."/>
            <person name="Henrissat B."/>
            <person name="Grigoriev I.V."/>
            <person name="Corradi N."/>
            <person name="Roux C."/>
            <person name="Martin F.M."/>
        </authorList>
    </citation>
    <scope>NUCLEOTIDE SEQUENCE [LARGE SCALE GENOMIC DNA]</scope>
    <source>
        <strain evidence="17 18">DAOM 227022</strain>
    </source>
</reference>
<dbReference type="Pfam" id="PF01388">
    <property type="entry name" value="ARID"/>
    <property type="match status" value="1"/>
</dbReference>
<protein>
    <recommendedName>
        <fullName evidence="3">[histone H3]-trimethyl-L-lysine(4) demethylase</fullName>
        <ecNumber evidence="3">1.14.11.67</ecNumber>
    </recommendedName>
</protein>
<dbReference type="GO" id="GO:0008270">
    <property type="term" value="F:zinc ion binding"/>
    <property type="evidence" value="ECO:0007669"/>
    <property type="project" value="UniProtKB-KW"/>
</dbReference>
<evidence type="ECO:0000313" key="17">
    <source>
        <dbReference type="EMBL" id="RIA96506.1"/>
    </source>
</evidence>
<dbReference type="InterPro" id="IPR036431">
    <property type="entry name" value="ARID_dom_sf"/>
</dbReference>
<keyword evidence="8" id="KW-0408">Iron</keyword>
<dbReference type="EMBL" id="QKYT01000044">
    <property type="protein sequence ID" value="RIA96506.1"/>
    <property type="molecule type" value="Genomic_DNA"/>
</dbReference>
<evidence type="ECO:0000256" key="2">
    <source>
        <dbReference type="ARBA" id="ARBA00006801"/>
    </source>
</evidence>
<feature type="compositionally biased region" description="Polar residues" evidence="12">
    <location>
        <begin position="183"/>
        <end position="195"/>
    </location>
</feature>
<dbReference type="Pfam" id="PF02373">
    <property type="entry name" value="JmjC"/>
    <property type="match status" value="1"/>
</dbReference>
<evidence type="ECO:0000256" key="8">
    <source>
        <dbReference type="ARBA" id="ARBA00023004"/>
    </source>
</evidence>
<dbReference type="GO" id="GO:0000785">
    <property type="term" value="C:chromatin"/>
    <property type="evidence" value="ECO:0007669"/>
    <property type="project" value="TreeGrafter"/>
</dbReference>
<evidence type="ECO:0000256" key="1">
    <source>
        <dbReference type="ARBA" id="ARBA00004123"/>
    </source>
</evidence>
<dbReference type="PROSITE" id="PS50016">
    <property type="entry name" value="ZF_PHD_2"/>
    <property type="match status" value="2"/>
</dbReference>
<dbReference type="InterPro" id="IPR011011">
    <property type="entry name" value="Znf_FYVE_PHD"/>
</dbReference>
<evidence type="ECO:0000256" key="7">
    <source>
        <dbReference type="ARBA" id="ARBA00023002"/>
    </source>
</evidence>
<dbReference type="Pfam" id="PF00628">
    <property type="entry name" value="PHD"/>
    <property type="match status" value="1"/>
</dbReference>
<feature type="compositionally biased region" description="Polar residues" evidence="12">
    <location>
        <begin position="56"/>
        <end position="77"/>
    </location>
</feature>
<dbReference type="PANTHER" id="PTHR10694:SF33">
    <property type="entry name" value="LYSINE-SPECIFIC DEMETHYLASE 5"/>
    <property type="match status" value="1"/>
</dbReference>
<feature type="region of interest" description="Disordered" evidence="12">
    <location>
        <begin position="183"/>
        <end position="210"/>
    </location>
</feature>
<sequence length="1196" mass="136490">MVKTRAGSKPQPTNKNINSSFTRVQKTNTQSRKTIINLNSQELKFTITSSNSHLQKQGSCIQNNSQASKSTLMSSTLHSRKQESRMQPNLQHSSLKILNSTTNSRMHESRMQTISHASSTGLTGQTRMQCTRVQTISQTSNPTLLTSSEQTRMQESRMQTISQDSKPISATNSNSILLSRIQGSRMSTTTSQSTAVAKPPVESGKNSGLIPDSVEKETIRLKEVEPIISEPFDFTTVRTEYQYKDPPKESRITNIPEAPILYPTPEEFKDPYAYIESIASVGHRYGIIKIIPPEGWKPSFVLNTEEFKFNTRKQTVNTMEGQTRVKLNYLQQLQMFHAQQGKKNFVKPPLVDRTPIDLHLLAKVVEEKGGPEEISNKKQWAEVARAIRPDGYSAKCTSLSKTIKEKYQEIIEPYETYIADVKAECREGRSINLQNDSEPGPDHMDVDEDICGECGNIIKSDPLICEGDCQKAFHAKCLQIKRSQIHSEANWHCPKCLFLYGTKFGFDPSETYTLKAFQQIADDFQQRYLKKRPVPQGTTIEDHVESEFWRLAMSADHDTEILYGADNSSIEYGSGFPCSKAHGSDPYGRDPWNLRNFPKLPGSLLSHIRPAIPGMMIPWLYVGMMFSAFCWHVEDHYTYSINYMHWGETKTWYGVPAANAAKFEAAAGRLLPELFQNQPDLLSQLTTILNPKALTGENVEVFALDQRPNQFVITFPQAYHAGFNHGLNFNEAVNFALPDWVDFGQKSVNYYKKIRRDPVFSHEKLLVDIGLKKINNFKVLSRLKESLIEVCQNELRRRDEVTSRLRLPEATYDLTDPKDDETLCAICRSWTGLSALQFNCTKKVLCLECACAIYTAICSCESPCYYLRVRYSDRHLKSLAQRVKDLMQLRKDRYKALIKHVNKVNTLALEQLAPIVEINRTYRFGLPLGDMESIVDDAANWENNLTLIAYETARNIWPNDYQDVSLNEFDITDFLYRWDCRLKVVYQAGNDRKNYFCFCRGEDYGGKMICCDKCDAWYHCECISMKAEDTLNYEHWYCAMCRAPRTARIKIDENVKRLETLANEAVNLRINLPCISASFVTEVNAELKRMVSGDDINSIRIGVGLGFGVPLDGSVEFRDGSEDDIEDIVFLRKQVDDDVDHIEDIDANSSRVFGNIEVNSIKHVQDTGLSQYTEDDIESRKRKYVTESVEKRKRRK</sequence>
<dbReference type="GO" id="GO:0005634">
    <property type="term" value="C:nucleus"/>
    <property type="evidence" value="ECO:0007669"/>
    <property type="project" value="UniProtKB-SubCell"/>
</dbReference>
<dbReference type="CDD" id="cd16100">
    <property type="entry name" value="ARID"/>
    <property type="match status" value="1"/>
</dbReference>
<evidence type="ECO:0000256" key="9">
    <source>
        <dbReference type="ARBA" id="ARBA00023242"/>
    </source>
</evidence>
<dbReference type="SUPFAM" id="SSF57903">
    <property type="entry name" value="FYVE/PHD zinc finger"/>
    <property type="match status" value="2"/>
</dbReference>
<evidence type="ECO:0000259" key="16">
    <source>
        <dbReference type="PROSITE" id="PS51184"/>
    </source>
</evidence>
<evidence type="ECO:0000256" key="11">
    <source>
        <dbReference type="PROSITE-ProRule" id="PRU00146"/>
    </source>
</evidence>
<name>A0A397THW4_9GLOM</name>
<feature type="domain" description="PHD-type" evidence="13">
    <location>
        <begin position="994"/>
        <end position="1044"/>
    </location>
</feature>
<comment type="caution">
    <text evidence="17">The sequence shown here is derived from an EMBL/GenBank/DDBJ whole genome shotgun (WGS) entry which is preliminary data.</text>
</comment>
<evidence type="ECO:0000259" key="14">
    <source>
        <dbReference type="PROSITE" id="PS51011"/>
    </source>
</evidence>
<dbReference type="GO" id="GO:0006355">
    <property type="term" value="P:regulation of DNA-templated transcription"/>
    <property type="evidence" value="ECO:0007669"/>
    <property type="project" value="TreeGrafter"/>
</dbReference>
<keyword evidence="4" id="KW-0479">Metal-binding</keyword>
<keyword evidence="5 11" id="KW-0863">Zinc-finger</keyword>
<dbReference type="SUPFAM" id="SSF46774">
    <property type="entry name" value="ARID-like"/>
    <property type="match status" value="1"/>
</dbReference>
<comment type="catalytic activity">
    <reaction evidence="10">
        <text>N(6),N(6),N(6)-trimethyl-L-lysyl(4)-[histone H3] + 3 2-oxoglutarate + 3 O2 = L-lysyl(4)-[histone H3] + 3 formaldehyde + 3 succinate + 3 CO2</text>
        <dbReference type="Rhea" id="RHEA:60208"/>
        <dbReference type="Rhea" id="RHEA-COMP:15537"/>
        <dbReference type="Rhea" id="RHEA-COMP:15547"/>
        <dbReference type="ChEBI" id="CHEBI:15379"/>
        <dbReference type="ChEBI" id="CHEBI:16526"/>
        <dbReference type="ChEBI" id="CHEBI:16810"/>
        <dbReference type="ChEBI" id="CHEBI:16842"/>
        <dbReference type="ChEBI" id="CHEBI:29969"/>
        <dbReference type="ChEBI" id="CHEBI:30031"/>
        <dbReference type="ChEBI" id="CHEBI:61961"/>
        <dbReference type="EC" id="1.14.11.67"/>
    </reaction>
</comment>
<dbReference type="SMART" id="SM00545">
    <property type="entry name" value="JmjN"/>
    <property type="match status" value="1"/>
</dbReference>
<accession>A0A397THW4</accession>
<dbReference type="Gene3D" id="2.60.120.650">
    <property type="entry name" value="Cupin"/>
    <property type="match status" value="1"/>
</dbReference>
<dbReference type="SMART" id="SM00558">
    <property type="entry name" value="JmjC"/>
    <property type="match status" value="1"/>
</dbReference>
<feature type="domain" description="PHD-type" evidence="13">
    <location>
        <begin position="448"/>
        <end position="499"/>
    </location>
</feature>
<keyword evidence="6" id="KW-0862">Zinc</keyword>
<evidence type="ECO:0000259" key="13">
    <source>
        <dbReference type="PROSITE" id="PS50016"/>
    </source>
</evidence>
<dbReference type="Gene3D" id="1.10.150.60">
    <property type="entry name" value="ARID DNA-binding domain"/>
    <property type="match status" value="1"/>
</dbReference>
<evidence type="ECO:0000256" key="12">
    <source>
        <dbReference type="SAM" id="MobiDB-lite"/>
    </source>
</evidence>
<feature type="region of interest" description="Disordered" evidence="12">
    <location>
        <begin position="1175"/>
        <end position="1196"/>
    </location>
</feature>
<evidence type="ECO:0000256" key="5">
    <source>
        <dbReference type="ARBA" id="ARBA00022771"/>
    </source>
</evidence>
<dbReference type="Pfam" id="PF02375">
    <property type="entry name" value="JmjN"/>
    <property type="match status" value="1"/>
</dbReference>
<feature type="region of interest" description="Disordered" evidence="12">
    <location>
        <begin position="56"/>
        <end position="90"/>
    </location>
</feature>
<feature type="region of interest" description="Disordered" evidence="12">
    <location>
        <begin position="1"/>
        <end position="29"/>
    </location>
</feature>
<dbReference type="SUPFAM" id="SSF51197">
    <property type="entry name" value="Clavaminate synthase-like"/>
    <property type="match status" value="1"/>
</dbReference>
<evidence type="ECO:0000256" key="4">
    <source>
        <dbReference type="ARBA" id="ARBA00022723"/>
    </source>
</evidence>
<dbReference type="InterPro" id="IPR003347">
    <property type="entry name" value="JmjC_dom"/>
</dbReference>
<dbReference type="STRING" id="658196.A0A397THW4"/>
<organism evidence="17 18">
    <name type="scientific">Glomus cerebriforme</name>
    <dbReference type="NCBI Taxonomy" id="658196"/>
    <lineage>
        <taxon>Eukaryota</taxon>
        <taxon>Fungi</taxon>
        <taxon>Fungi incertae sedis</taxon>
        <taxon>Mucoromycota</taxon>
        <taxon>Glomeromycotina</taxon>
        <taxon>Glomeromycetes</taxon>
        <taxon>Glomerales</taxon>
        <taxon>Glomeraceae</taxon>
        <taxon>Glomus</taxon>
    </lineage>
</organism>
<dbReference type="PROSITE" id="PS01359">
    <property type="entry name" value="ZF_PHD_1"/>
    <property type="match status" value="2"/>
</dbReference>
<dbReference type="AlphaFoldDB" id="A0A397THW4"/>
<evidence type="ECO:0000256" key="6">
    <source>
        <dbReference type="ARBA" id="ARBA00022833"/>
    </source>
</evidence>
<feature type="compositionally biased region" description="Polar residues" evidence="12">
    <location>
        <begin position="10"/>
        <end position="29"/>
    </location>
</feature>
<dbReference type="PROSITE" id="PS51184">
    <property type="entry name" value="JMJC"/>
    <property type="match status" value="1"/>
</dbReference>
<dbReference type="SMART" id="SM01014">
    <property type="entry name" value="ARID"/>
    <property type="match status" value="1"/>
</dbReference>
<keyword evidence="7" id="KW-0560">Oxidoreductase</keyword>
<dbReference type="PANTHER" id="PTHR10694">
    <property type="entry name" value="LYSINE-SPECIFIC DEMETHYLASE"/>
    <property type="match status" value="1"/>
</dbReference>
<dbReference type="InterPro" id="IPR019786">
    <property type="entry name" value="Zinc_finger_PHD-type_CS"/>
</dbReference>
<evidence type="ECO:0000313" key="18">
    <source>
        <dbReference type="Proteomes" id="UP000265703"/>
    </source>
</evidence>
<proteinExistence type="inferred from homology"/>
<comment type="subcellular location">
    <subcellularLocation>
        <location evidence="1">Nucleus</location>
    </subcellularLocation>
</comment>
<feature type="domain" description="JmjN" evidence="15">
    <location>
        <begin position="258"/>
        <end position="299"/>
    </location>
</feature>
<keyword evidence="9" id="KW-0539">Nucleus</keyword>
<dbReference type="EC" id="1.14.11.67" evidence="3"/>
<dbReference type="SMART" id="SM00249">
    <property type="entry name" value="PHD"/>
    <property type="match status" value="2"/>
</dbReference>
<dbReference type="InterPro" id="IPR003349">
    <property type="entry name" value="JmjN"/>
</dbReference>
<dbReference type="InterPro" id="IPR001606">
    <property type="entry name" value="ARID_dom"/>
</dbReference>
<dbReference type="InterPro" id="IPR013083">
    <property type="entry name" value="Znf_RING/FYVE/PHD"/>
</dbReference>
<dbReference type="PROSITE" id="PS51011">
    <property type="entry name" value="ARID"/>
    <property type="match status" value="1"/>
</dbReference>
<evidence type="ECO:0000256" key="3">
    <source>
        <dbReference type="ARBA" id="ARBA00012902"/>
    </source>
</evidence>
<dbReference type="Pfam" id="PF21323">
    <property type="entry name" value="KDM5_C-hel"/>
    <property type="match status" value="1"/>
</dbReference>
<dbReference type="InterPro" id="IPR001965">
    <property type="entry name" value="Znf_PHD"/>
</dbReference>
<dbReference type="GO" id="GO:0034647">
    <property type="term" value="F:histone H3K4me/H3K4me2/H3K4me3 demethylase activity"/>
    <property type="evidence" value="ECO:0007669"/>
    <property type="project" value="UniProtKB-EC"/>
</dbReference>
<dbReference type="Proteomes" id="UP000265703">
    <property type="component" value="Unassembled WGS sequence"/>
</dbReference>
<dbReference type="Gene3D" id="3.30.40.10">
    <property type="entry name" value="Zinc/RING finger domain, C3HC4 (zinc finger)"/>
    <property type="match status" value="2"/>
</dbReference>
<dbReference type="PROSITE" id="PS51183">
    <property type="entry name" value="JMJN"/>
    <property type="match status" value="1"/>
</dbReference>
<comment type="similarity">
    <text evidence="2">Belongs to the JARID1 histone demethylase family.</text>
</comment>
<gene>
    <name evidence="17" type="ORF">C1645_754914</name>
</gene>
<keyword evidence="18" id="KW-1185">Reference proteome</keyword>
<dbReference type="GO" id="GO:0003677">
    <property type="term" value="F:DNA binding"/>
    <property type="evidence" value="ECO:0007669"/>
    <property type="project" value="InterPro"/>
</dbReference>